<organism evidence="1 2">
    <name type="scientific">Cyclobacterium qasimii M12-11B</name>
    <dbReference type="NCBI Taxonomy" id="641524"/>
    <lineage>
        <taxon>Bacteria</taxon>
        <taxon>Pseudomonadati</taxon>
        <taxon>Bacteroidota</taxon>
        <taxon>Cytophagia</taxon>
        <taxon>Cytophagales</taxon>
        <taxon>Cyclobacteriaceae</taxon>
        <taxon>Cyclobacterium</taxon>
    </lineage>
</organism>
<dbReference type="AlphaFoldDB" id="S7V9C0"/>
<comment type="caution">
    <text evidence="1">The sequence shown here is derived from an EMBL/GenBank/DDBJ whole genome shotgun (WGS) entry which is preliminary data.</text>
</comment>
<evidence type="ECO:0000313" key="2">
    <source>
        <dbReference type="Proteomes" id="UP000014974"/>
    </source>
</evidence>
<evidence type="ECO:0000313" key="1">
    <source>
        <dbReference type="EMBL" id="EPR66840.1"/>
    </source>
</evidence>
<dbReference type="EMBL" id="ATNM01000139">
    <property type="protein sequence ID" value="EPR66840.1"/>
    <property type="molecule type" value="Genomic_DNA"/>
</dbReference>
<sequence>MGNQPFNLNRNRYGKDIFDIRTSHFWGWYSSPDLGDA</sequence>
<protein>
    <submittedName>
        <fullName evidence="1">Uncharacterized protein</fullName>
    </submittedName>
</protein>
<proteinExistence type="predicted"/>
<dbReference type="STRING" id="641524.ADICYQ_4101"/>
<reference evidence="1 2" key="1">
    <citation type="journal article" date="2013" name="Genome Announc.">
        <title>Draft Genome Sequence of Cyclobacterium qasimii Strain M12-11BT, Isolated from Arctic Marine Sediment.</title>
        <authorList>
            <person name="Shivaji S."/>
            <person name="Ara S."/>
            <person name="Singh A."/>
            <person name="Kumar Pinnaka A."/>
        </authorList>
    </citation>
    <scope>NUCLEOTIDE SEQUENCE [LARGE SCALE GENOMIC DNA]</scope>
    <source>
        <strain evidence="1 2">M12-11B</strain>
    </source>
</reference>
<gene>
    <name evidence="1" type="ORF">ADICYQ_4101</name>
</gene>
<name>S7V9C0_9BACT</name>
<dbReference type="Proteomes" id="UP000014974">
    <property type="component" value="Unassembled WGS sequence"/>
</dbReference>
<accession>S7V9C0</accession>